<sequence length="94" mass="10374">MTPDAVTIDMSNEIFCTTVYATLIYIVASTNCTTTTRSQISSMHRDSSRSIEDRSACASRSALVHQDRDEISPVASVATRQRREETGEDSANKK</sequence>
<feature type="compositionally biased region" description="Basic and acidic residues" evidence="1">
    <location>
        <begin position="81"/>
        <end position="94"/>
    </location>
</feature>
<proteinExistence type="predicted"/>
<dbReference type="AlphaFoldDB" id="A0AAN9T8Q5"/>
<protein>
    <submittedName>
        <fullName evidence="2">Uncharacterized protein</fullName>
    </submittedName>
</protein>
<evidence type="ECO:0000313" key="3">
    <source>
        <dbReference type="Proteomes" id="UP001367676"/>
    </source>
</evidence>
<evidence type="ECO:0000256" key="1">
    <source>
        <dbReference type="SAM" id="MobiDB-lite"/>
    </source>
</evidence>
<accession>A0AAN9T8Q5</accession>
<feature type="compositionally biased region" description="Basic and acidic residues" evidence="1">
    <location>
        <begin position="43"/>
        <end position="55"/>
    </location>
</feature>
<feature type="region of interest" description="Disordered" evidence="1">
    <location>
        <begin position="36"/>
        <end position="94"/>
    </location>
</feature>
<comment type="caution">
    <text evidence="2">The sequence shown here is derived from an EMBL/GenBank/DDBJ whole genome shotgun (WGS) entry which is preliminary data.</text>
</comment>
<reference evidence="2 3" key="1">
    <citation type="submission" date="2024-03" db="EMBL/GenBank/DDBJ databases">
        <title>Adaptation during the transition from Ophiocordyceps entomopathogen to insect associate is accompanied by gene loss and intensified selection.</title>
        <authorList>
            <person name="Ward C.M."/>
            <person name="Onetto C.A."/>
            <person name="Borneman A.R."/>
        </authorList>
    </citation>
    <scope>NUCLEOTIDE SEQUENCE [LARGE SCALE GENOMIC DNA]</scope>
    <source>
        <strain evidence="2">AWRI1</strain>
        <tissue evidence="2">Single Adult Female</tissue>
    </source>
</reference>
<dbReference type="EMBL" id="JBBCAQ010000035">
    <property type="protein sequence ID" value="KAK7578210.1"/>
    <property type="molecule type" value="Genomic_DNA"/>
</dbReference>
<keyword evidence="3" id="KW-1185">Reference proteome</keyword>
<organism evidence="2 3">
    <name type="scientific">Parthenolecanium corni</name>
    <dbReference type="NCBI Taxonomy" id="536013"/>
    <lineage>
        <taxon>Eukaryota</taxon>
        <taxon>Metazoa</taxon>
        <taxon>Ecdysozoa</taxon>
        <taxon>Arthropoda</taxon>
        <taxon>Hexapoda</taxon>
        <taxon>Insecta</taxon>
        <taxon>Pterygota</taxon>
        <taxon>Neoptera</taxon>
        <taxon>Paraneoptera</taxon>
        <taxon>Hemiptera</taxon>
        <taxon>Sternorrhyncha</taxon>
        <taxon>Coccoidea</taxon>
        <taxon>Coccidae</taxon>
        <taxon>Parthenolecanium</taxon>
    </lineage>
</organism>
<name>A0AAN9T8Q5_9HEMI</name>
<gene>
    <name evidence="2" type="ORF">V9T40_010415</name>
</gene>
<evidence type="ECO:0000313" key="2">
    <source>
        <dbReference type="EMBL" id="KAK7578210.1"/>
    </source>
</evidence>
<dbReference type="Proteomes" id="UP001367676">
    <property type="component" value="Unassembled WGS sequence"/>
</dbReference>